<dbReference type="AlphaFoldDB" id="A0AAF0QYE0"/>
<accession>A0AAF0QYE0</accession>
<name>A0AAF0QYE0_SOLVR</name>
<gene>
    <name evidence="2" type="ORF">MTR67_024078</name>
</gene>
<keyword evidence="3" id="KW-1185">Reference proteome</keyword>
<dbReference type="EMBL" id="CP133616">
    <property type="protein sequence ID" value="WMV30693.1"/>
    <property type="molecule type" value="Genomic_DNA"/>
</dbReference>
<organism evidence="2 3">
    <name type="scientific">Solanum verrucosum</name>
    <dbReference type="NCBI Taxonomy" id="315347"/>
    <lineage>
        <taxon>Eukaryota</taxon>
        <taxon>Viridiplantae</taxon>
        <taxon>Streptophyta</taxon>
        <taxon>Embryophyta</taxon>
        <taxon>Tracheophyta</taxon>
        <taxon>Spermatophyta</taxon>
        <taxon>Magnoliopsida</taxon>
        <taxon>eudicotyledons</taxon>
        <taxon>Gunneridae</taxon>
        <taxon>Pentapetalae</taxon>
        <taxon>asterids</taxon>
        <taxon>lamiids</taxon>
        <taxon>Solanales</taxon>
        <taxon>Solanaceae</taxon>
        <taxon>Solanoideae</taxon>
        <taxon>Solaneae</taxon>
        <taxon>Solanum</taxon>
    </lineage>
</organism>
<sequence>TSFWRPYQILWHIGKVAYEFNLTNDLASVHQVFNVSLLKKSVGDPTSIVTLESLRIKESLSYKEVSVEISDRQVKRLRNKEVVSLNVL</sequence>
<reference evidence="2" key="1">
    <citation type="submission" date="2023-08" db="EMBL/GenBank/DDBJ databases">
        <title>A de novo genome assembly of Solanum verrucosum Schlechtendal, a Mexican diploid species geographically isolated from the other diploid A-genome species in potato relatives.</title>
        <authorList>
            <person name="Hosaka K."/>
        </authorList>
    </citation>
    <scope>NUCLEOTIDE SEQUENCE</scope>
    <source>
        <tissue evidence="2">Young leaves</tissue>
    </source>
</reference>
<dbReference type="Pfam" id="PF24626">
    <property type="entry name" value="SH3_Tf2-1"/>
    <property type="match status" value="1"/>
</dbReference>
<evidence type="ECO:0000313" key="2">
    <source>
        <dbReference type="EMBL" id="WMV30693.1"/>
    </source>
</evidence>
<evidence type="ECO:0000313" key="3">
    <source>
        <dbReference type="Proteomes" id="UP001234989"/>
    </source>
</evidence>
<proteinExistence type="predicted"/>
<feature type="non-terminal residue" evidence="2">
    <location>
        <position position="1"/>
    </location>
</feature>
<protein>
    <recommendedName>
        <fullName evidence="1">Tf2-1-like SH3-like domain-containing protein</fullName>
    </recommendedName>
</protein>
<dbReference type="PANTHER" id="PTHR46148">
    <property type="entry name" value="CHROMO DOMAIN-CONTAINING PROTEIN"/>
    <property type="match status" value="1"/>
</dbReference>
<dbReference type="Proteomes" id="UP001234989">
    <property type="component" value="Chromosome 5"/>
</dbReference>
<dbReference type="PANTHER" id="PTHR46148:SF57">
    <property type="entry name" value="OS12G0499874 PROTEIN"/>
    <property type="match status" value="1"/>
</dbReference>
<evidence type="ECO:0000259" key="1">
    <source>
        <dbReference type="Pfam" id="PF24626"/>
    </source>
</evidence>
<feature type="domain" description="Tf2-1-like SH3-like" evidence="1">
    <location>
        <begin position="3"/>
        <end position="41"/>
    </location>
</feature>
<dbReference type="InterPro" id="IPR056924">
    <property type="entry name" value="SH3_Tf2-1"/>
</dbReference>